<feature type="transmembrane region" description="Helical" evidence="8">
    <location>
        <begin position="306"/>
        <end position="327"/>
    </location>
</feature>
<evidence type="ECO:0000256" key="7">
    <source>
        <dbReference type="ARBA" id="ARBA00023136"/>
    </source>
</evidence>
<dbReference type="Pfam" id="PF01032">
    <property type="entry name" value="FecCD"/>
    <property type="match status" value="1"/>
</dbReference>
<evidence type="ECO:0008006" key="11">
    <source>
        <dbReference type="Google" id="ProtNLM"/>
    </source>
</evidence>
<dbReference type="HOGENOM" id="CLU_050494_0_0_9"/>
<keyword evidence="4" id="KW-1003">Cell membrane</keyword>
<keyword evidence="5 8" id="KW-0812">Transmembrane</keyword>
<comment type="similarity">
    <text evidence="2">Belongs to the binding-protein-dependent transport system permease family. FecCD subfamily.</text>
</comment>
<feature type="transmembrane region" description="Helical" evidence="8">
    <location>
        <begin position="94"/>
        <end position="113"/>
    </location>
</feature>
<dbReference type="PANTHER" id="PTHR30472:SF19">
    <property type="entry name" value="PETROBACTIN IMPORT SYSTEM PERMEASE PROTEIN YCLO"/>
    <property type="match status" value="1"/>
</dbReference>
<dbReference type="Gene3D" id="1.10.3470.10">
    <property type="entry name" value="ABC transporter involved in vitamin B12 uptake, BtuC"/>
    <property type="match status" value="1"/>
</dbReference>
<dbReference type="eggNOG" id="COG4605">
    <property type="taxonomic scope" value="Bacteria"/>
</dbReference>
<evidence type="ECO:0000256" key="3">
    <source>
        <dbReference type="ARBA" id="ARBA00022448"/>
    </source>
</evidence>
<feature type="transmembrane region" description="Helical" evidence="8">
    <location>
        <begin position="280"/>
        <end position="300"/>
    </location>
</feature>
<evidence type="ECO:0000256" key="8">
    <source>
        <dbReference type="SAM" id="Phobius"/>
    </source>
</evidence>
<feature type="transmembrane region" description="Helical" evidence="8">
    <location>
        <begin position="240"/>
        <end position="268"/>
    </location>
</feature>
<accession>A0A096BAA8</accession>
<keyword evidence="7 8" id="KW-0472">Membrane</keyword>
<dbReference type="GO" id="GO:0005886">
    <property type="term" value="C:plasma membrane"/>
    <property type="evidence" value="ECO:0007669"/>
    <property type="project" value="UniProtKB-SubCell"/>
</dbReference>
<dbReference type="GO" id="GO:0022857">
    <property type="term" value="F:transmembrane transporter activity"/>
    <property type="evidence" value="ECO:0007669"/>
    <property type="project" value="InterPro"/>
</dbReference>
<feature type="transmembrane region" description="Helical" evidence="8">
    <location>
        <begin position="120"/>
        <end position="140"/>
    </location>
</feature>
<proteinExistence type="inferred from homology"/>
<evidence type="ECO:0000313" key="9">
    <source>
        <dbReference type="EMBL" id="KGF55971.1"/>
    </source>
</evidence>
<dbReference type="RefSeq" id="WP_044940116.1">
    <property type="nucleotide sequence ID" value="NZ_KN174162.1"/>
</dbReference>
<feature type="transmembrane region" description="Helical" evidence="8">
    <location>
        <begin position="20"/>
        <end position="37"/>
    </location>
</feature>
<dbReference type="InterPro" id="IPR000522">
    <property type="entry name" value="ABC_transptr_permease_BtuC"/>
</dbReference>
<dbReference type="CDD" id="cd06550">
    <property type="entry name" value="TM_ABC_iron-siderophores_like"/>
    <property type="match status" value="1"/>
</dbReference>
<dbReference type="PANTHER" id="PTHR30472">
    <property type="entry name" value="FERRIC ENTEROBACTIN TRANSPORT SYSTEM PERMEASE PROTEIN"/>
    <property type="match status" value="1"/>
</dbReference>
<protein>
    <recommendedName>
        <fullName evidence="11">CRISPR-associated protein Cas5</fullName>
    </recommendedName>
</protein>
<evidence type="ECO:0000256" key="6">
    <source>
        <dbReference type="ARBA" id="ARBA00022989"/>
    </source>
</evidence>
<evidence type="ECO:0000256" key="1">
    <source>
        <dbReference type="ARBA" id="ARBA00004651"/>
    </source>
</evidence>
<keyword evidence="6 8" id="KW-1133">Transmembrane helix</keyword>
<name>A0A096BAA8_FLAPL</name>
<keyword evidence="10" id="KW-1185">Reference proteome</keyword>
<dbReference type="SUPFAM" id="SSF81345">
    <property type="entry name" value="ABC transporter involved in vitamin B12 uptake, BtuC"/>
    <property type="match status" value="1"/>
</dbReference>
<dbReference type="PATRIC" id="fig|742738.3.peg.1483"/>
<comment type="subcellular location">
    <subcellularLocation>
        <location evidence="1">Cell membrane</location>
        <topology evidence="1">Multi-pass membrane protein</topology>
    </subcellularLocation>
</comment>
<feature type="transmembrane region" description="Helical" evidence="8">
    <location>
        <begin position="190"/>
        <end position="209"/>
    </location>
</feature>
<sequence length="332" mass="36238">MNRTSTALPSASYQANVRKVTLLALLVLLAAVCYMVVAVNFGNQQLMLYSMKIRTPKLVVMLITAFAIGGASIVFQSIINNTIVTPCLLGMNSLYTLIHTAVVFFAGSGSLLARNANLSFAADVILMGIVATIIYSYLFQKTNHNVLYVLLIGTVLSSFFSSIQTTLTRVMDPNEYDSLLSTLVADFENINSEIIVFALVLLAGLIFVLRRDLALLDVLTLGKHQAINLGVDYDRSIRRLLLGVTLCIAVATAMVGPISFLGLIIANIARQLFKTYRHTYLILGSALVGMVVLVAGQLVVERIYHYAVPISVFITVGGGIYFLYLLLSNRRV</sequence>
<evidence type="ECO:0000256" key="2">
    <source>
        <dbReference type="ARBA" id="ARBA00007935"/>
    </source>
</evidence>
<evidence type="ECO:0000313" key="10">
    <source>
        <dbReference type="Proteomes" id="UP000029585"/>
    </source>
</evidence>
<organism evidence="9 10">
    <name type="scientific">Flavonifractor plautii 1_3_50AFAA</name>
    <dbReference type="NCBI Taxonomy" id="742738"/>
    <lineage>
        <taxon>Bacteria</taxon>
        <taxon>Bacillati</taxon>
        <taxon>Bacillota</taxon>
        <taxon>Clostridia</taxon>
        <taxon>Eubacteriales</taxon>
        <taxon>Oscillospiraceae</taxon>
        <taxon>Flavonifractor</taxon>
    </lineage>
</organism>
<reference evidence="9 10" key="1">
    <citation type="submission" date="2011-08" db="EMBL/GenBank/DDBJ databases">
        <title>The Genome Sequence of Clostridium orbiscindens 1_3_50AFAA.</title>
        <authorList>
            <consortium name="The Broad Institute Genome Sequencing Platform"/>
            <person name="Earl A."/>
            <person name="Ward D."/>
            <person name="Feldgarden M."/>
            <person name="Gevers D."/>
            <person name="Daigneault M."/>
            <person name="Strauss J."/>
            <person name="Allen-Vercoe E."/>
            <person name="Young S.K."/>
            <person name="Zeng Q."/>
            <person name="Gargeya S."/>
            <person name="Fitzgerald M."/>
            <person name="Haas B."/>
            <person name="Abouelleil A."/>
            <person name="Alvarado L."/>
            <person name="Arachchi H.M."/>
            <person name="Berlin A."/>
            <person name="Brown A."/>
            <person name="Chapman S.B."/>
            <person name="Chen Z."/>
            <person name="Dunbar C."/>
            <person name="Freedman E."/>
            <person name="Gearin G."/>
            <person name="Gellesch M."/>
            <person name="Goldberg J."/>
            <person name="Griggs A."/>
            <person name="Gujja S."/>
            <person name="Heiman D."/>
            <person name="Howarth C."/>
            <person name="Larson L."/>
            <person name="Lui A."/>
            <person name="MacDonald P.J.P."/>
            <person name="Montmayeur A."/>
            <person name="Murphy C."/>
            <person name="Neiman D."/>
            <person name="Pearson M."/>
            <person name="Priest M."/>
            <person name="Roberts A."/>
            <person name="Saif S."/>
            <person name="Shea T."/>
            <person name="Shenoy N."/>
            <person name="Sisk P."/>
            <person name="Stolte C."/>
            <person name="Sykes S."/>
            <person name="Wortman J."/>
            <person name="Nusbaum C."/>
            <person name="Birren B."/>
        </authorList>
    </citation>
    <scope>NUCLEOTIDE SEQUENCE [LARGE SCALE GENOMIC DNA]</scope>
    <source>
        <strain evidence="9 10">1_3_50AFAA</strain>
    </source>
</reference>
<dbReference type="AlphaFoldDB" id="A0A096BAA8"/>
<comment type="caution">
    <text evidence="9">The sequence shown here is derived from an EMBL/GenBank/DDBJ whole genome shotgun (WGS) entry which is preliminary data.</text>
</comment>
<dbReference type="GO" id="GO:0033214">
    <property type="term" value="P:siderophore-iron import into cell"/>
    <property type="evidence" value="ECO:0007669"/>
    <property type="project" value="TreeGrafter"/>
</dbReference>
<evidence type="ECO:0000256" key="5">
    <source>
        <dbReference type="ARBA" id="ARBA00022692"/>
    </source>
</evidence>
<dbReference type="InterPro" id="IPR037294">
    <property type="entry name" value="ABC_BtuC-like"/>
</dbReference>
<feature type="transmembrane region" description="Helical" evidence="8">
    <location>
        <begin position="146"/>
        <end position="170"/>
    </location>
</feature>
<feature type="transmembrane region" description="Helical" evidence="8">
    <location>
        <begin position="58"/>
        <end position="79"/>
    </location>
</feature>
<evidence type="ECO:0000256" key="4">
    <source>
        <dbReference type="ARBA" id="ARBA00022475"/>
    </source>
</evidence>
<gene>
    <name evidence="9" type="ORF">HMPREF9460_01438</name>
</gene>
<dbReference type="EMBL" id="ADLO01000052">
    <property type="protein sequence ID" value="KGF55971.1"/>
    <property type="molecule type" value="Genomic_DNA"/>
</dbReference>
<dbReference type="Proteomes" id="UP000029585">
    <property type="component" value="Unassembled WGS sequence"/>
</dbReference>
<keyword evidence="3" id="KW-0813">Transport</keyword>